<organism evidence="2">
    <name type="scientific">uncultured Acetobacteraceae bacterium</name>
    <dbReference type="NCBI Taxonomy" id="169975"/>
    <lineage>
        <taxon>Bacteria</taxon>
        <taxon>Pseudomonadati</taxon>
        <taxon>Pseudomonadota</taxon>
        <taxon>Alphaproteobacteria</taxon>
        <taxon>Acetobacterales</taxon>
        <taxon>Acetobacteraceae</taxon>
        <taxon>environmental samples</taxon>
    </lineage>
</organism>
<evidence type="ECO:0000313" key="2">
    <source>
        <dbReference type="EMBL" id="CAA9266459.1"/>
    </source>
</evidence>
<feature type="compositionally biased region" description="Low complexity" evidence="1">
    <location>
        <begin position="1"/>
        <end position="16"/>
    </location>
</feature>
<proteinExistence type="predicted"/>
<feature type="compositionally biased region" description="Low complexity" evidence="1">
    <location>
        <begin position="54"/>
        <end position="66"/>
    </location>
</feature>
<feature type="compositionally biased region" description="Basic residues" evidence="1">
    <location>
        <begin position="82"/>
        <end position="94"/>
    </location>
</feature>
<dbReference type="AlphaFoldDB" id="A0A6J4J2X8"/>
<dbReference type="EMBL" id="CADCTL010000202">
    <property type="protein sequence ID" value="CAA9266459.1"/>
    <property type="molecule type" value="Genomic_DNA"/>
</dbReference>
<protein>
    <submittedName>
        <fullName evidence="2">Alpha/beta hydrolase fold</fullName>
    </submittedName>
</protein>
<feature type="non-terminal residue" evidence="2">
    <location>
        <position position="1"/>
    </location>
</feature>
<feature type="region of interest" description="Disordered" evidence="1">
    <location>
        <begin position="1"/>
        <end position="120"/>
    </location>
</feature>
<feature type="compositionally biased region" description="Basic and acidic residues" evidence="1">
    <location>
        <begin position="68"/>
        <end position="81"/>
    </location>
</feature>
<name>A0A6J4J2X8_9PROT</name>
<accession>A0A6J4J2X8</accession>
<evidence type="ECO:0000256" key="1">
    <source>
        <dbReference type="SAM" id="MobiDB-lite"/>
    </source>
</evidence>
<dbReference type="GO" id="GO:0016787">
    <property type="term" value="F:hydrolase activity"/>
    <property type="evidence" value="ECO:0007669"/>
    <property type="project" value="UniProtKB-KW"/>
</dbReference>
<keyword evidence="2" id="KW-0378">Hydrolase</keyword>
<feature type="non-terminal residue" evidence="2">
    <location>
        <position position="120"/>
    </location>
</feature>
<sequence>AGPVAARVAGPGLRRSGGPDGGGVRPLPRHAAGARRPPSYRRAHGAERAGGAGAAAAAHPGAHPAGVGRERRHDPVPERRGLHGRPARQFRRVFPRTGPRAARGGARPVVGAGAGFPDAV</sequence>
<reference evidence="2" key="1">
    <citation type="submission" date="2020-02" db="EMBL/GenBank/DDBJ databases">
        <authorList>
            <person name="Meier V. D."/>
        </authorList>
    </citation>
    <scope>NUCLEOTIDE SEQUENCE</scope>
    <source>
        <strain evidence="2">AVDCRST_MAG04</strain>
    </source>
</reference>
<gene>
    <name evidence="2" type="ORF">AVDCRST_MAG04-2866</name>
</gene>
<feature type="compositionally biased region" description="Low complexity" evidence="1">
    <location>
        <begin position="98"/>
        <end position="111"/>
    </location>
</feature>